<reference evidence="2 3" key="1">
    <citation type="submission" date="2018-09" db="EMBL/GenBank/DDBJ databases">
        <title>Genomic investigation of the strawberry pathogen Phytophthora fragariae indicates pathogenicity is determined by transcriptional variation in three key races.</title>
        <authorList>
            <person name="Adams T.M."/>
            <person name="Armitage A.D."/>
            <person name="Sobczyk M.K."/>
            <person name="Bates H.J."/>
            <person name="Dunwell J.M."/>
            <person name="Nellist C.F."/>
            <person name="Harrison R.J."/>
        </authorList>
    </citation>
    <scope>NUCLEOTIDE SEQUENCE [LARGE SCALE GENOMIC DNA]</scope>
    <source>
        <strain evidence="2 3">SCRP324</strain>
    </source>
</reference>
<organism evidence="2 3">
    <name type="scientific">Phytophthora rubi</name>
    <dbReference type="NCBI Taxonomy" id="129364"/>
    <lineage>
        <taxon>Eukaryota</taxon>
        <taxon>Sar</taxon>
        <taxon>Stramenopiles</taxon>
        <taxon>Oomycota</taxon>
        <taxon>Peronosporomycetes</taxon>
        <taxon>Peronosporales</taxon>
        <taxon>Peronosporaceae</taxon>
        <taxon>Phytophthora</taxon>
    </lineage>
</organism>
<evidence type="ECO:0000313" key="3">
    <source>
        <dbReference type="Proteomes" id="UP000435112"/>
    </source>
</evidence>
<feature type="compositionally biased region" description="Basic residues" evidence="1">
    <location>
        <begin position="73"/>
        <end position="88"/>
    </location>
</feature>
<comment type="caution">
    <text evidence="2">The sequence shown here is derived from an EMBL/GenBank/DDBJ whole genome shotgun (WGS) entry which is preliminary data.</text>
</comment>
<dbReference type="AlphaFoldDB" id="A0A6A3NQN1"/>
<feature type="region of interest" description="Disordered" evidence="1">
    <location>
        <begin position="63"/>
        <end position="88"/>
    </location>
</feature>
<dbReference type="OrthoDB" id="176874at2759"/>
<dbReference type="EMBL" id="QXFU01000071">
    <property type="protein sequence ID" value="KAE9045511.1"/>
    <property type="molecule type" value="Genomic_DNA"/>
</dbReference>
<gene>
    <name evidence="2" type="ORF">PR002_g2188</name>
</gene>
<protein>
    <submittedName>
        <fullName evidence="2">Uncharacterized protein</fullName>
    </submittedName>
</protein>
<proteinExistence type="predicted"/>
<dbReference type="Proteomes" id="UP000435112">
    <property type="component" value="Unassembled WGS sequence"/>
</dbReference>
<evidence type="ECO:0000256" key="1">
    <source>
        <dbReference type="SAM" id="MobiDB-lite"/>
    </source>
</evidence>
<accession>A0A6A3NQN1</accession>
<name>A0A6A3NQN1_9STRA</name>
<feature type="region of interest" description="Disordered" evidence="1">
    <location>
        <begin position="1"/>
        <end position="29"/>
    </location>
</feature>
<evidence type="ECO:0000313" key="2">
    <source>
        <dbReference type="EMBL" id="KAE9045511.1"/>
    </source>
</evidence>
<sequence length="88" mass="9936">MKLRGGRGARSKKPAPTRKKVGRPKKNYRRTCPQCRRKLKTPQGLKKHLAKELKCDPASVAARTTARKELNRRAAKRAHKKKGTPPEA</sequence>